<dbReference type="Proteomes" id="UP000660680">
    <property type="component" value="Unassembled WGS sequence"/>
</dbReference>
<reference evidence="2" key="2">
    <citation type="submission" date="2020-09" db="EMBL/GenBank/DDBJ databases">
        <authorList>
            <person name="Sun Q."/>
            <person name="Ohkuma M."/>
        </authorList>
    </citation>
    <scope>NUCLEOTIDE SEQUENCE</scope>
    <source>
        <strain evidence="2">JCM 3276</strain>
    </source>
</reference>
<accession>A0A918L6F4</accession>
<dbReference type="AlphaFoldDB" id="A0A918L6F4"/>
<keyword evidence="3" id="KW-1185">Reference proteome</keyword>
<dbReference type="EMBL" id="BMRB01000001">
    <property type="protein sequence ID" value="GGS14849.1"/>
    <property type="molecule type" value="Genomic_DNA"/>
</dbReference>
<evidence type="ECO:0000313" key="2">
    <source>
        <dbReference type="EMBL" id="GGS14849.1"/>
    </source>
</evidence>
<reference evidence="2" key="1">
    <citation type="journal article" date="2014" name="Int. J. Syst. Evol. Microbiol.">
        <title>Complete genome sequence of Corynebacterium casei LMG S-19264T (=DSM 44701T), isolated from a smear-ripened cheese.</title>
        <authorList>
            <consortium name="US DOE Joint Genome Institute (JGI-PGF)"/>
            <person name="Walter F."/>
            <person name="Albersmeier A."/>
            <person name="Kalinowski J."/>
            <person name="Ruckert C."/>
        </authorList>
    </citation>
    <scope>NUCLEOTIDE SEQUENCE</scope>
    <source>
        <strain evidence="2">JCM 3276</strain>
    </source>
</reference>
<sequence>MATKVELCRAPADLRGGGVGGMQRQVAPARDARSWAMSSAVSSPASKNATAALTRVALRMLKGAYAPYTRCDDQQRKPLRPGRRLSCHENRRGPTSGLEQSC</sequence>
<protein>
    <submittedName>
        <fullName evidence="2">Uncharacterized protein</fullName>
    </submittedName>
</protein>
<proteinExistence type="predicted"/>
<feature type="region of interest" description="Disordered" evidence="1">
    <location>
        <begin position="70"/>
        <end position="102"/>
    </location>
</feature>
<organism evidence="2 3">
    <name type="scientific">Actinokineospora fastidiosa</name>
    <dbReference type="NCBI Taxonomy" id="1816"/>
    <lineage>
        <taxon>Bacteria</taxon>
        <taxon>Bacillati</taxon>
        <taxon>Actinomycetota</taxon>
        <taxon>Actinomycetes</taxon>
        <taxon>Pseudonocardiales</taxon>
        <taxon>Pseudonocardiaceae</taxon>
        <taxon>Actinokineospora</taxon>
    </lineage>
</organism>
<comment type="caution">
    <text evidence="2">The sequence shown here is derived from an EMBL/GenBank/DDBJ whole genome shotgun (WGS) entry which is preliminary data.</text>
</comment>
<evidence type="ECO:0000313" key="3">
    <source>
        <dbReference type="Proteomes" id="UP000660680"/>
    </source>
</evidence>
<gene>
    <name evidence="2" type="ORF">GCM10010171_03460</name>
</gene>
<name>A0A918L6F4_9PSEU</name>
<evidence type="ECO:0000256" key="1">
    <source>
        <dbReference type="SAM" id="MobiDB-lite"/>
    </source>
</evidence>